<dbReference type="Proteomes" id="UP000239907">
    <property type="component" value="Unassembled WGS sequence"/>
</dbReference>
<feature type="compositionally biased region" description="Polar residues" evidence="1">
    <location>
        <begin position="92"/>
        <end position="110"/>
    </location>
</feature>
<dbReference type="AlphaFoldDB" id="A0A2S7TX50"/>
<evidence type="ECO:0000256" key="1">
    <source>
        <dbReference type="SAM" id="MobiDB-lite"/>
    </source>
</evidence>
<proteinExistence type="predicted"/>
<evidence type="ECO:0000313" key="2">
    <source>
        <dbReference type="EMBL" id="PQJ27336.1"/>
    </source>
</evidence>
<feature type="region of interest" description="Disordered" evidence="1">
    <location>
        <begin position="38"/>
        <end position="110"/>
    </location>
</feature>
<name>A0A2S7TX50_9BACT</name>
<evidence type="ECO:0000313" key="3">
    <source>
        <dbReference type="Proteomes" id="UP000239907"/>
    </source>
</evidence>
<protein>
    <recommendedName>
        <fullName evidence="4">Lipoprotein</fullName>
    </recommendedName>
</protein>
<dbReference type="PROSITE" id="PS51257">
    <property type="entry name" value="PROKAR_LIPOPROTEIN"/>
    <property type="match status" value="1"/>
</dbReference>
<accession>A0A2S7TX50</accession>
<evidence type="ECO:0008006" key="4">
    <source>
        <dbReference type="Google" id="ProtNLM"/>
    </source>
</evidence>
<comment type="caution">
    <text evidence="2">The sequence shown here is derived from an EMBL/GenBank/DDBJ whole genome shotgun (WGS) entry which is preliminary data.</text>
</comment>
<dbReference type="RefSeq" id="WP_105041818.1">
    <property type="nucleotide sequence ID" value="NZ_MQWA01000001.1"/>
</dbReference>
<reference evidence="2 3" key="1">
    <citation type="submission" date="2016-12" db="EMBL/GenBank/DDBJ databases">
        <title>Study of bacterial adaptation to deep sea.</title>
        <authorList>
            <person name="Song J."/>
            <person name="Yoshizawa S."/>
            <person name="Kogure K."/>
        </authorList>
    </citation>
    <scope>NUCLEOTIDE SEQUENCE [LARGE SCALE GENOMIC DNA]</scope>
    <source>
        <strain evidence="2 3">SAORIC-165</strain>
    </source>
</reference>
<keyword evidence="3" id="KW-1185">Reference proteome</keyword>
<gene>
    <name evidence="2" type="ORF">BSZ32_01720</name>
</gene>
<organism evidence="2 3">
    <name type="scientific">Rubritalea profundi</name>
    <dbReference type="NCBI Taxonomy" id="1658618"/>
    <lineage>
        <taxon>Bacteria</taxon>
        <taxon>Pseudomonadati</taxon>
        <taxon>Verrucomicrobiota</taxon>
        <taxon>Verrucomicrobiia</taxon>
        <taxon>Verrucomicrobiales</taxon>
        <taxon>Rubritaleaceae</taxon>
        <taxon>Rubritalea</taxon>
    </lineage>
</organism>
<dbReference type="EMBL" id="MQWA01000001">
    <property type="protein sequence ID" value="PQJ27336.1"/>
    <property type="molecule type" value="Genomic_DNA"/>
</dbReference>
<sequence length="110" mass="11652">MKPLHFLFIAAAAGALSSCGSMNDPIYYGDGEAKVTEVSQQSLPPVAQGDTPTPVTANVAPANKKPQAPRKTSPFMLPNVFDMPKTEDLKETPTSTRNNSGSHGLTVPNR</sequence>